<dbReference type="EMBL" id="CAADFX010000106">
    <property type="protein sequence ID" value="VFK59662.1"/>
    <property type="molecule type" value="Genomic_DNA"/>
</dbReference>
<feature type="region of interest" description="Disordered" evidence="1">
    <location>
        <begin position="1"/>
        <end position="48"/>
    </location>
</feature>
<name>A0A451A0V6_9GAMM</name>
<organism evidence="3">
    <name type="scientific">Candidatus Kentrum sp. TUN</name>
    <dbReference type="NCBI Taxonomy" id="2126343"/>
    <lineage>
        <taxon>Bacteria</taxon>
        <taxon>Pseudomonadati</taxon>
        <taxon>Pseudomonadota</taxon>
        <taxon>Gammaproteobacteria</taxon>
        <taxon>Candidatus Kentrum</taxon>
    </lineage>
</organism>
<dbReference type="AlphaFoldDB" id="A0A451A0V6"/>
<accession>A0A451A0V6</accession>
<evidence type="ECO:0000313" key="3">
    <source>
        <dbReference type="EMBL" id="VFK59662.1"/>
    </source>
</evidence>
<evidence type="ECO:0000259" key="2">
    <source>
        <dbReference type="Pfam" id="PF12770"/>
    </source>
</evidence>
<feature type="domain" description="CHAT" evidence="2">
    <location>
        <begin position="361"/>
        <end position="535"/>
    </location>
</feature>
<evidence type="ECO:0000256" key="1">
    <source>
        <dbReference type="SAM" id="MobiDB-lite"/>
    </source>
</evidence>
<feature type="compositionally biased region" description="Acidic residues" evidence="1">
    <location>
        <begin position="25"/>
        <end position="38"/>
    </location>
</feature>
<dbReference type="InterPro" id="IPR024983">
    <property type="entry name" value="CHAT_dom"/>
</dbReference>
<reference evidence="3" key="1">
    <citation type="submission" date="2019-02" db="EMBL/GenBank/DDBJ databases">
        <authorList>
            <person name="Gruber-Vodicka R. H."/>
            <person name="Seah K. B. B."/>
        </authorList>
    </citation>
    <scope>NUCLEOTIDE SEQUENCE</scope>
    <source>
        <strain evidence="3">BECK_BY1</strain>
    </source>
</reference>
<protein>
    <submittedName>
        <fullName evidence="3">CHAT domain-containing protein</fullName>
    </submittedName>
</protein>
<dbReference type="Pfam" id="PF12770">
    <property type="entry name" value="CHAT"/>
    <property type="match status" value="1"/>
</dbReference>
<gene>
    <name evidence="3" type="ORF">BECKTUN1418D_GA0071000_11066</name>
</gene>
<sequence length="535" mass="59785">MISSRLGEVDGTSRGAGIAPVFIEDPTDEDLTDEDPTEEPNTINLSRYPTVESPDKVEMEREFSVEVSLTENLITPEVTPTSFNKEKVKITPKGKLSMQLSDREEWKIDVALSAPGFEYLNKDLLSVRLYKSGGSTKAVFRLRARKIHGPQRDGQLYVTFLHRGALLAEVTRDIEIINPKMSESIVTVPAPKAASAKVPVDRKPVSIGSDDSEESPDLAVFILSDDIILSDGKRRYKTQVTISSPHFSYLENFVLKEAYPEPELTAWLGSKYAKFSGYSVRGVALADKPDAPSLNEEAVSMMRGVGKKLYRKFAPAVFKKAFWELVDKRGEDFRSIQIITNNPRLPWELMIPRREDGTDERDFLGLEYQIARWHRPHPPLAFPPRSLSLTNLMVIAPEYEGPDRLPGQAKELEALEVQEGYRKIDGRFDALETLFGELPSGIIHFSGHGLVKEPSKGVHEYFIRLENGKELDLDAWEGLLPGQVRTHPFFFFNACEVGQSHRVANIVDGWAIAMLETGASGYIGPLWPIGDKGAA</sequence>
<proteinExistence type="predicted"/>